<reference evidence="1 2" key="1">
    <citation type="journal article" date="2020" name="BMC Genomics">
        <title>Intraspecific diversification of the crop wild relative Brassica cretica Lam. using demographic model selection.</title>
        <authorList>
            <person name="Kioukis A."/>
            <person name="Michalopoulou V.A."/>
            <person name="Briers L."/>
            <person name="Pirintsos S."/>
            <person name="Studholme D.J."/>
            <person name="Pavlidis P."/>
            <person name="Sarris P.F."/>
        </authorList>
    </citation>
    <scope>NUCLEOTIDE SEQUENCE [LARGE SCALE GENOMIC DNA]</scope>
    <source>
        <strain evidence="2">cv. PFS-1207/04</strain>
    </source>
</reference>
<proteinExistence type="predicted"/>
<evidence type="ECO:0000313" key="2">
    <source>
        <dbReference type="Proteomes" id="UP000266723"/>
    </source>
</evidence>
<name>A0ABQ7CIW2_BRACR</name>
<accession>A0ABQ7CIW2</accession>
<comment type="caution">
    <text evidence="1">The sequence shown here is derived from an EMBL/GenBank/DDBJ whole genome shotgun (WGS) entry which is preliminary data.</text>
</comment>
<protein>
    <submittedName>
        <fullName evidence="1">Uncharacterized protein</fullName>
    </submittedName>
</protein>
<gene>
    <name evidence="1" type="ORF">DY000_02006187</name>
</gene>
<sequence length="117" mass="12926">MAKFEPARGPGPFELAAGRDWLLRFRPEFLAGLGMSLCGIGPEAGWVRCIPRDARRSAKTGLCLHHRMIIVRLCLHHPYQTGLLSRGMTVSMLFMLALFAPCGDPSVSIIMHSSTYV</sequence>
<evidence type="ECO:0000313" key="1">
    <source>
        <dbReference type="EMBL" id="KAF3551738.1"/>
    </source>
</evidence>
<keyword evidence="2" id="KW-1185">Reference proteome</keyword>
<organism evidence="1 2">
    <name type="scientific">Brassica cretica</name>
    <name type="common">Mustard</name>
    <dbReference type="NCBI Taxonomy" id="69181"/>
    <lineage>
        <taxon>Eukaryota</taxon>
        <taxon>Viridiplantae</taxon>
        <taxon>Streptophyta</taxon>
        <taxon>Embryophyta</taxon>
        <taxon>Tracheophyta</taxon>
        <taxon>Spermatophyta</taxon>
        <taxon>Magnoliopsida</taxon>
        <taxon>eudicotyledons</taxon>
        <taxon>Gunneridae</taxon>
        <taxon>Pentapetalae</taxon>
        <taxon>rosids</taxon>
        <taxon>malvids</taxon>
        <taxon>Brassicales</taxon>
        <taxon>Brassicaceae</taxon>
        <taxon>Brassiceae</taxon>
        <taxon>Brassica</taxon>
    </lineage>
</organism>
<dbReference type="Proteomes" id="UP000266723">
    <property type="component" value="Unassembled WGS sequence"/>
</dbReference>
<dbReference type="EMBL" id="QGKV02000832">
    <property type="protein sequence ID" value="KAF3551738.1"/>
    <property type="molecule type" value="Genomic_DNA"/>
</dbReference>